<dbReference type="AlphaFoldDB" id="A0A8J2SGS4"/>
<dbReference type="GO" id="GO:0051879">
    <property type="term" value="F:Hsp90 protein binding"/>
    <property type="evidence" value="ECO:0007669"/>
    <property type="project" value="TreeGrafter"/>
</dbReference>
<keyword evidence="1" id="KW-0677">Repeat</keyword>
<evidence type="ECO:0000256" key="2">
    <source>
        <dbReference type="ARBA" id="ARBA00022803"/>
    </source>
</evidence>
<feature type="region of interest" description="Disordered" evidence="3">
    <location>
        <begin position="182"/>
        <end position="202"/>
    </location>
</feature>
<dbReference type="InterPro" id="IPR019734">
    <property type="entry name" value="TPR_rpt"/>
</dbReference>
<feature type="non-terminal residue" evidence="4">
    <location>
        <position position="562"/>
    </location>
</feature>
<protein>
    <submittedName>
        <fullName evidence="4">Uncharacterized protein</fullName>
    </submittedName>
</protein>
<dbReference type="EMBL" id="CAKKNE010000002">
    <property type="protein sequence ID" value="CAH0367439.1"/>
    <property type="molecule type" value="Genomic_DNA"/>
</dbReference>
<comment type="caution">
    <text evidence="4">The sequence shown here is derived from an EMBL/GenBank/DDBJ whole genome shotgun (WGS) entry which is preliminary data.</text>
</comment>
<gene>
    <name evidence="4" type="ORF">PECAL_2P04600</name>
</gene>
<sequence>MTASNPRKTEADALYRKKKYGEAATAYSAALKLEPHNEKIYSNRAACCEQLCKELWGPEKQGWLTCGLGDARKCQELAPEWPKAHARVVAACVQKCSHEKDSAWERDDYDEEAAARSIGKIAGPSSQIFSRSCREECSALKREAEDACRRGLAYDASDLYLRAALNKLRDDADYVVRKEDSYPSGKYASDASLQKTEPAGRLKQKGNDLFEKKMYPQAEKAYSDALAFDPLDAVLYSNRSACRVHQDEYRGALRDAEKCVTYNPDWAKGYLRVANALFGLGDYVGAEQACMRGLAIDPDHSALSKLKIRLKVETKEPLEVQREMHRLREDQRHRGSLKKTLKGLREHGGGAGPDISKGIEEMIRRSYGDTIASMAWGVRNLIPHRPPGVAGMAGLDMANLPSAAADQPTMSEAQMRRHARHRAGVKPPPPPDGAVEAVAPALLGVGCLSSIAAPPANAADKRQIASITASGLVFKDKLIVDAFADPKVEGVTLYVSDFERPVVERVQKDFFSDPSQSGLACSRRAAPLKVGNVDTSAEGEDVVSEAKSLLFKTLRVKRIVDK</sequence>
<dbReference type="PANTHER" id="PTHR22904:SF523">
    <property type="entry name" value="STRESS-INDUCED-PHOSPHOPROTEIN 1"/>
    <property type="match status" value="1"/>
</dbReference>
<dbReference type="InterPro" id="IPR011990">
    <property type="entry name" value="TPR-like_helical_dom_sf"/>
</dbReference>
<dbReference type="SMART" id="SM00028">
    <property type="entry name" value="TPR"/>
    <property type="match status" value="4"/>
</dbReference>
<dbReference type="Pfam" id="PF05981">
    <property type="entry name" value="CreA"/>
    <property type="match status" value="1"/>
</dbReference>
<evidence type="ECO:0000313" key="4">
    <source>
        <dbReference type="EMBL" id="CAH0367439.1"/>
    </source>
</evidence>
<dbReference type="PANTHER" id="PTHR22904">
    <property type="entry name" value="TPR REPEAT CONTAINING PROTEIN"/>
    <property type="match status" value="1"/>
</dbReference>
<dbReference type="Pfam" id="PF13414">
    <property type="entry name" value="TPR_11"/>
    <property type="match status" value="1"/>
</dbReference>
<evidence type="ECO:0000256" key="3">
    <source>
        <dbReference type="SAM" id="MobiDB-lite"/>
    </source>
</evidence>
<name>A0A8J2SGS4_9STRA</name>
<evidence type="ECO:0000313" key="5">
    <source>
        <dbReference type="Proteomes" id="UP000789595"/>
    </source>
</evidence>
<dbReference type="OrthoDB" id="10260865at2759"/>
<evidence type="ECO:0000256" key="1">
    <source>
        <dbReference type="ARBA" id="ARBA00022737"/>
    </source>
</evidence>
<organism evidence="4 5">
    <name type="scientific">Pelagomonas calceolata</name>
    <dbReference type="NCBI Taxonomy" id="35677"/>
    <lineage>
        <taxon>Eukaryota</taxon>
        <taxon>Sar</taxon>
        <taxon>Stramenopiles</taxon>
        <taxon>Ochrophyta</taxon>
        <taxon>Pelagophyceae</taxon>
        <taxon>Pelagomonadales</taxon>
        <taxon>Pelagomonadaceae</taxon>
        <taxon>Pelagomonas</taxon>
    </lineage>
</organism>
<proteinExistence type="predicted"/>
<reference evidence="4" key="1">
    <citation type="submission" date="2021-11" db="EMBL/GenBank/DDBJ databases">
        <authorList>
            <consortium name="Genoscope - CEA"/>
            <person name="William W."/>
        </authorList>
    </citation>
    <scope>NUCLEOTIDE SEQUENCE</scope>
</reference>
<dbReference type="Gene3D" id="1.25.40.10">
    <property type="entry name" value="Tetratricopeptide repeat domain"/>
    <property type="match status" value="2"/>
</dbReference>
<dbReference type="InterPro" id="IPR010292">
    <property type="entry name" value="Uncharacterised_CreA"/>
</dbReference>
<keyword evidence="2" id="KW-0802">TPR repeat</keyword>
<accession>A0A8J2SGS4</accession>
<dbReference type="Proteomes" id="UP000789595">
    <property type="component" value="Unassembled WGS sequence"/>
</dbReference>
<keyword evidence="5" id="KW-1185">Reference proteome</keyword>
<dbReference type="SUPFAM" id="SSF48452">
    <property type="entry name" value="TPR-like"/>
    <property type="match status" value="2"/>
</dbReference>